<name>V8PDE7_OPHHA</name>
<dbReference type="AlphaFoldDB" id="V8PDE7"/>
<dbReference type="EMBL" id="AZIM01000283">
    <property type="protein sequence ID" value="ETE72013.1"/>
    <property type="molecule type" value="Genomic_DNA"/>
</dbReference>
<protein>
    <submittedName>
        <fullName evidence="1">Uncharacterized protein</fullName>
    </submittedName>
</protein>
<keyword evidence="2" id="KW-1185">Reference proteome</keyword>
<gene>
    <name evidence="1" type="ORF">L345_02163</name>
</gene>
<accession>V8PDE7</accession>
<feature type="non-terminal residue" evidence="1">
    <location>
        <position position="1"/>
    </location>
</feature>
<dbReference type="Proteomes" id="UP000018936">
    <property type="component" value="Unassembled WGS sequence"/>
</dbReference>
<comment type="caution">
    <text evidence="1">The sequence shown here is derived from an EMBL/GenBank/DDBJ whole genome shotgun (WGS) entry which is preliminary data.</text>
</comment>
<reference evidence="1 2" key="1">
    <citation type="journal article" date="2013" name="Proc. Natl. Acad. Sci. U.S.A.">
        <title>The king cobra genome reveals dynamic gene evolution and adaptation in the snake venom system.</title>
        <authorList>
            <person name="Vonk F.J."/>
            <person name="Casewell N.R."/>
            <person name="Henkel C.V."/>
            <person name="Heimberg A.M."/>
            <person name="Jansen H.J."/>
            <person name="McCleary R.J."/>
            <person name="Kerkkamp H.M."/>
            <person name="Vos R.A."/>
            <person name="Guerreiro I."/>
            <person name="Calvete J.J."/>
            <person name="Wuster W."/>
            <person name="Woods A.E."/>
            <person name="Logan J.M."/>
            <person name="Harrison R.A."/>
            <person name="Castoe T.A."/>
            <person name="de Koning A.P."/>
            <person name="Pollock D.D."/>
            <person name="Yandell M."/>
            <person name="Calderon D."/>
            <person name="Renjifo C."/>
            <person name="Currier R.B."/>
            <person name="Salgado D."/>
            <person name="Pla D."/>
            <person name="Sanz L."/>
            <person name="Hyder A.S."/>
            <person name="Ribeiro J.M."/>
            <person name="Arntzen J.W."/>
            <person name="van den Thillart G.E."/>
            <person name="Boetzer M."/>
            <person name="Pirovano W."/>
            <person name="Dirks R.P."/>
            <person name="Spaink H.P."/>
            <person name="Duboule D."/>
            <person name="McGlinn E."/>
            <person name="Kini R.M."/>
            <person name="Richardson M.K."/>
        </authorList>
    </citation>
    <scope>NUCLEOTIDE SEQUENCE</scope>
    <source>
        <tissue evidence="1">Blood</tissue>
    </source>
</reference>
<evidence type="ECO:0000313" key="1">
    <source>
        <dbReference type="EMBL" id="ETE72013.1"/>
    </source>
</evidence>
<organism evidence="1 2">
    <name type="scientific">Ophiophagus hannah</name>
    <name type="common">King cobra</name>
    <name type="synonym">Naja hannah</name>
    <dbReference type="NCBI Taxonomy" id="8665"/>
    <lineage>
        <taxon>Eukaryota</taxon>
        <taxon>Metazoa</taxon>
        <taxon>Chordata</taxon>
        <taxon>Craniata</taxon>
        <taxon>Vertebrata</taxon>
        <taxon>Euteleostomi</taxon>
        <taxon>Lepidosauria</taxon>
        <taxon>Squamata</taxon>
        <taxon>Bifurcata</taxon>
        <taxon>Unidentata</taxon>
        <taxon>Episquamata</taxon>
        <taxon>Toxicofera</taxon>
        <taxon>Serpentes</taxon>
        <taxon>Colubroidea</taxon>
        <taxon>Elapidae</taxon>
        <taxon>Elapinae</taxon>
        <taxon>Ophiophagus</taxon>
    </lineage>
</organism>
<sequence length="96" mass="10538">MGSSTSWKIKPLVLVIDQIESLSIWKEELHISDVFFGYRPGNLPLQKLKVVENGQAPICHSAGFVPKAELELMASQFLALMGGGRKGGREEGRKEG</sequence>
<evidence type="ECO:0000313" key="2">
    <source>
        <dbReference type="Proteomes" id="UP000018936"/>
    </source>
</evidence>
<proteinExistence type="predicted"/>